<dbReference type="SUPFAM" id="SSF56796">
    <property type="entry name" value="Dehydroquinate synthase-like"/>
    <property type="match status" value="1"/>
</dbReference>
<dbReference type="FunFam" id="3.40.50.1970:FF:000003">
    <property type="entry name" value="Alcohol dehydrogenase, iron-containing"/>
    <property type="match status" value="1"/>
</dbReference>
<dbReference type="CDD" id="cd08189">
    <property type="entry name" value="Fe-ADH-like"/>
    <property type="match status" value="1"/>
</dbReference>
<organism evidence="7 8">
    <name type="scientific">Pseudoalteromonas tunicata D2</name>
    <dbReference type="NCBI Taxonomy" id="87626"/>
    <lineage>
        <taxon>Bacteria</taxon>
        <taxon>Pseudomonadati</taxon>
        <taxon>Pseudomonadota</taxon>
        <taxon>Gammaproteobacteria</taxon>
        <taxon>Alteromonadales</taxon>
        <taxon>Pseudoalteromonadaceae</taxon>
        <taxon>Pseudoalteromonas</taxon>
    </lineage>
</organism>
<dbReference type="Gene3D" id="1.20.1090.10">
    <property type="entry name" value="Dehydroquinate synthase-like - alpha domain"/>
    <property type="match status" value="1"/>
</dbReference>
<keyword evidence="4" id="KW-0520">NAD</keyword>
<accession>A4C4S1</accession>
<evidence type="ECO:0000259" key="5">
    <source>
        <dbReference type="Pfam" id="PF00465"/>
    </source>
</evidence>
<dbReference type="InterPro" id="IPR018211">
    <property type="entry name" value="ADH_Fe_CS"/>
</dbReference>
<dbReference type="PANTHER" id="PTHR11496">
    <property type="entry name" value="ALCOHOL DEHYDROGENASE"/>
    <property type="match status" value="1"/>
</dbReference>
<dbReference type="Pfam" id="PF25137">
    <property type="entry name" value="ADH_Fe_C"/>
    <property type="match status" value="1"/>
</dbReference>
<evidence type="ECO:0000256" key="4">
    <source>
        <dbReference type="ARBA" id="ARBA00023027"/>
    </source>
</evidence>
<dbReference type="EMBL" id="AAOH01000001">
    <property type="protein sequence ID" value="EAR30553.1"/>
    <property type="molecule type" value="Genomic_DNA"/>
</dbReference>
<dbReference type="OrthoDB" id="9815791at2"/>
<dbReference type="GO" id="GO:0004022">
    <property type="term" value="F:alcohol dehydrogenase (NAD+) activity"/>
    <property type="evidence" value="ECO:0007669"/>
    <property type="project" value="TreeGrafter"/>
</dbReference>
<dbReference type="PROSITE" id="PS00060">
    <property type="entry name" value="ADH_IRON_2"/>
    <property type="match status" value="1"/>
</dbReference>
<gene>
    <name evidence="7" type="ORF">PTD2_03251</name>
</gene>
<dbReference type="InterPro" id="IPR039697">
    <property type="entry name" value="Alcohol_dehydrogenase_Fe"/>
</dbReference>
<evidence type="ECO:0000313" key="7">
    <source>
        <dbReference type="EMBL" id="EAR30553.1"/>
    </source>
</evidence>
<comment type="similarity">
    <text evidence="2">Belongs to the iron-containing alcohol dehydrogenase family.</text>
</comment>
<dbReference type="PANTHER" id="PTHR11496:SF102">
    <property type="entry name" value="ALCOHOL DEHYDROGENASE 4"/>
    <property type="match status" value="1"/>
</dbReference>
<dbReference type="eggNOG" id="COG1454">
    <property type="taxonomic scope" value="Bacteria"/>
</dbReference>
<evidence type="ECO:0000256" key="1">
    <source>
        <dbReference type="ARBA" id="ARBA00001962"/>
    </source>
</evidence>
<comment type="cofactor">
    <cofactor evidence="1">
        <name>Fe cation</name>
        <dbReference type="ChEBI" id="CHEBI:24875"/>
    </cofactor>
</comment>
<feature type="domain" description="Alcohol dehydrogenase iron-type/glycerol dehydrogenase GldA" evidence="5">
    <location>
        <begin position="26"/>
        <end position="192"/>
    </location>
</feature>
<dbReference type="Gene3D" id="3.40.50.1970">
    <property type="match status" value="1"/>
</dbReference>
<dbReference type="InterPro" id="IPR001670">
    <property type="entry name" value="ADH_Fe/GldA"/>
</dbReference>
<reference evidence="7 8" key="1">
    <citation type="submission" date="2006-02" db="EMBL/GenBank/DDBJ databases">
        <authorList>
            <person name="Moran M.A."/>
            <person name="Kjelleberg S."/>
            <person name="Egan S."/>
            <person name="Saunders N."/>
            <person name="Thomas T."/>
            <person name="Ferriera S."/>
            <person name="Johnson J."/>
            <person name="Kravitz S."/>
            <person name="Halpern A."/>
            <person name="Remington K."/>
            <person name="Beeson K."/>
            <person name="Tran B."/>
            <person name="Rogers Y.-H."/>
            <person name="Friedman R."/>
            <person name="Venter J.C."/>
        </authorList>
    </citation>
    <scope>NUCLEOTIDE SEQUENCE [LARGE SCALE GENOMIC DNA]</scope>
    <source>
        <strain evidence="7 8">D2</strain>
    </source>
</reference>
<evidence type="ECO:0000313" key="8">
    <source>
        <dbReference type="Proteomes" id="UP000006201"/>
    </source>
</evidence>
<protein>
    <submittedName>
        <fullName evidence="7">Alcohol dehydrogenase</fullName>
    </submittedName>
</protein>
<keyword evidence="8" id="KW-1185">Reference proteome</keyword>
<dbReference type="Pfam" id="PF00465">
    <property type="entry name" value="Fe-ADH"/>
    <property type="match status" value="1"/>
</dbReference>
<dbReference type="RefSeq" id="WP_009836851.1">
    <property type="nucleotide sequence ID" value="NZ_AAOH01000001.1"/>
</dbReference>
<dbReference type="HOGENOM" id="CLU_007207_0_0_6"/>
<evidence type="ECO:0000256" key="3">
    <source>
        <dbReference type="ARBA" id="ARBA00023002"/>
    </source>
</evidence>
<sequence>MTFFYRIYQFILKMFVALYPFPKPDLYVGEQGFKDFMFALSHAKHKKILIVTDQVLKQLLVINQITDALDNMALEYVVFADVSPNPTIHNVEQGLVFYQSHQCDAIMAIGGGSVIDCAKLIGARAVKPNKTLKQLKGLFKILKKLPPLYAIPTTAGTGSETTVAAVVSDTTSHQKYAVTDLVLMPKAALLYPPLTVNLPSSLTATTAMDALTHAIEAFIGINGLAFSDQKALLSAKLILTYLPKCLAEPTNLDYREQLQLASFYAGEAFTRTSVGYVHAIAHNLGAKYGIAHGLANAIALPHVLTWYGESIESKMATLYDYCQLELGAACQKTKAKALISFIEQLNQSMDIPIEYAQLKSSDFTALAHAILQEAHPDYPVPRFMNNKECEQLLRQLSV</sequence>
<dbReference type="STRING" id="87626.PTD2_03251"/>
<proteinExistence type="inferred from homology"/>
<name>A4C4S1_9GAMM</name>
<dbReference type="AlphaFoldDB" id="A4C4S1"/>
<comment type="caution">
    <text evidence="7">The sequence shown here is derived from an EMBL/GenBank/DDBJ whole genome shotgun (WGS) entry which is preliminary data.</text>
</comment>
<evidence type="ECO:0000256" key="2">
    <source>
        <dbReference type="ARBA" id="ARBA00007358"/>
    </source>
</evidence>
<evidence type="ECO:0000259" key="6">
    <source>
        <dbReference type="Pfam" id="PF25137"/>
    </source>
</evidence>
<keyword evidence="3" id="KW-0560">Oxidoreductase</keyword>
<dbReference type="Proteomes" id="UP000006201">
    <property type="component" value="Unassembled WGS sequence"/>
</dbReference>
<feature type="domain" description="Fe-containing alcohol dehydrogenase-like C-terminal" evidence="6">
    <location>
        <begin position="203"/>
        <end position="395"/>
    </location>
</feature>
<dbReference type="GO" id="GO:0046872">
    <property type="term" value="F:metal ion binding"/>
    <property type="evidence" value="ECO:0007669"/>
    <property type="project" value="InterPro"/>
</dbReference>
<dbReference type="InterPro" id="IPR056798">
    <property type="entry name" value="ADH_Fe_C"/>
</dbReference>